<dbReference type="STRING" id="35608.A0A2U1PMS1"/>
<proteinExistence type="predicted"/>
<evidence type="ECO:0000256" key="1">
    <source>
        <dbReference type="ARBA" id="ARBA00004479"/>
    </source>
</evidence>
<protein>
    <submittedName>
        <fullName evidence="9">Leucine-rich repeat protein</fullName>
    </submittedName>
</protein>
<keyword evidence="4" id="KW-0732">Signal</keyword>
<dbReference type="InterPro" id="IPR001611">
    <property type="entry name" value="Leu-rich_rpt"/>
</dbReference>
<dbReference type="AlphaFoldDB" id="A0A2U1PMS1"/>
<reference evidence="9 10" key="1">
    <citation type="journal article" date="2018" name="Mol. Plant">
        <title>The genome of Artemisia annua provides insight into the evolution of Asteraceae family and artemisinin biosynthesis.</title>
        <authorList>
            <person name="Shen Q."/>
            <person name="Zhang L."/>
            <person name="Liao Z."/>
            <person name="Wang S."/>
            <person name="Yan T."/>
            <person name="Shi P."/>
            <person name="Liu M."/>
            <person name="Fu X."/>
            <person name="Pan Q."/>
            <person name="Wang Y."/>
            <person name="Lv Z."/>
            <person name="Lu X."/>
            <person name="Zhang F."/>
            <person name="Jiang W."/>
            <person name="Ma Y."/>
            <person name="Chen M."/>
            <person name="Hao X."/>
            <person name="Li L."/>
            <person name="Tang Y."/>
            <person name="Lv G."/>
            <person name="Zhou Y."/>
            <person name="Sun X."/>
            <person name="Brodelius P.E."/>
            <person name="Rose J.K.C."/>
            <person name="Tang K."/>
        </authorList>
    </citation>
    <scope>NUCLEOTIDE SEQUENCE [LARGE SCALE GENOMIC DNA]</scope>
    <source>
        <strain evidence="10">cv. Huhao1</strain>
        <tissue evidence="9">Leaf</tissue>
    </source>
</reference>
<evidence type="ECO:0000256" key="7">
    <source>
        <dbReference type="ARBA" id="ARBA00023136"/>
    </source>
</evidence>
<keyword evidence="10" id="KW-1185">Reference proteome</keyword>
<sequence>MTLSELESLGVSSNFLIGKISETHLKNLSRLVYLDLSNNTLGLEIEFGWSPSFSLDVVSLSSCKLGPAFPAWLQPQKNFSIIDISNAHINDSVPACVLDITFGDQPIIDLSSNDFSGSIPLFPRNTQTLVLYNNMFSRSVFFLCHFTTIGQLDLSKNQLSGDLPNCWMNLTRLFYLNLESNKFSGRILTTMGSLTNMSMLSMRANSLTGELPSSLQNCTLLILLDVGENNISGRIPAWIGNPIKFACFKLDIKSFPWYHAYKLLHAFKDADLGHLGKQYFWNHPKVPKRHERHDRQLAVRRATYVFKSLLEWKGRKSEYNRTLFLVRSLDLSSNMFTGEIPDEITNLSGLVALNLSRNNLTSEFLKILED</sequence>
<keyword evidence="2" id="KW-0433">Leucine-rich repeat</keyword>
<evidence type="ECO:0000313" key="9">
    <source>
        <dbReference type="EMBL" id="PWA87040.1"/>
    </source>
</evidence>
<organism evidence="9 10">
    <name type="scientific">Artemisia annua</name>
    <name type="common">Sweet wormwood</name>
    <dbReference type="NCBI Taxonomy" id="35608"/>
    <lineage>
        <taxon>Eukaryota</taxon>
        <taxon>Viridiplantae</taxon>
        <taxon>Streptophyta</taxon>
        <taxon>Embryophyta</taxon>
        <taxon>Tracheophyta</taxon>
        <taxon>Spermatophyta</taxon>
        <taxon>Magnoliopsida</taxon>
        <taxon>eudicotyledons</taxon>
        <taxon>Gunneridae</taxon>
        <taxon>Pentapetalae</taxon>
        <taxon>asterids</taxon>
        <taxon>campanulids</taxon>
        <taxon>Asterales</taxon>
        <taxon>Asteraceae</taxon>
        <taxon>Asteroideae</taxon>
        <taxon>Anthemideae</taxon>
        <taxon>Artemisiinae</taxon>
        <taxon>Artemisia</taxon>
    </lineage>
</organism>
<dbReference type="InterPro" id="IPR046956">
    <property type="entry name" value="RLP23-like"/>
</dbReference>
<dbReference type="Proteomes" id="UP000245207">
    <property type="component" value="Unassembled WGS sequence"/>
</dbReference>
<evidence type="ECO:0000256" key="3">
    <source>
        <dbReference type="ARBA" id="ARBA00022692"/>
    </source>
</evidence>
<keyword evidence="6" id="KW-1133">Transmembrane helix</keyword>
<dbReference type="Gene3D" id="3.80.10.10">
    <property type="entry name" value="Ribonuclease Inhibitor"/>
    <property type="match status" value="3"/>
</dbReference>
<evidence type="ECO:0000256" key="8">
    <source>
        <dbReference type="ARBA" id="ARBA00023180"/>
    </source>
</evidence>
<keyword evidence="7" id="KW-0472">Membrane</keyword>
<evidence type="ECO:0000256" key="4">
    <source>
        <dbReference type="ARBA" id="ARBA00022729"/>
    </source>
</evidence>
<dbReference type="SUPFAM" id="SSF52058">
    <property type="entry name" value="L domain-like"/>
    <property type="match status" value="1"/>
</dbReference>
<dbReference type="FunFam" id="3.80.10.10:FF:000041">
    <property type="entry name" value="LRR receptor-like serine/threonine-protein kinase ERECTA"/>
    <property type="match status" value="1"/>
</dbReference>
<dbReference type="Pfam" id="PF00560">
    <property type="entry name" value="LRR_1"/>
    <property type="match status" value="2"/>
</dbReference>
<keyword evidence="3" id="KW-0812">Transmembrane</keyword>
<evidence type="ECO:0000313" key="10">
    <source>
        <dbReference type="Proteomes" id="UP000245207"/>
    </source>
</evidence>
<dbReference type="OrthoDB" id="8731593at2759"/>
<keyword evidence="5" id="KW-0677">Repeat</keyword>
<gene>
    <name evidence="9" type="ORF">CTI12_AA131630</name>
</gene>
<evidence type="ECO:0000256" key="5">
    <source>
        <dbReference type="ARBA" id="ARBA00022737"/>
    </source>
</evidence>
<dbReference type="InterPro" id="IPR032675">
    <property type="entry name" value="LRR_dom_sf"/>
</dbReference>
<keyword evidence="8" id="KW-0325">Glycoprotein</keyword>
<dbReference type="EMBL" id="PKPP01000956">
    <property type="protein sequence ID" value="PWA87040.1"/>
    <property type="molecule type" value="Genomic_DNA"/>
</dbReference>
<comment type="subcellular location">
    <subcellularLocation>
        <location evidence="1">Membrane</location>
        <topology evidence="1">Single-pass type I membrane protein</topology>
    </subcellularLocation>
</comment>
<comment type="caution">
    <text evidence="9">The sequence shown here is derived from an EMBL/GenBank/DDBJ whole genome shotgun (WGS) entry which is preliminary data.</text>
</comment>
<evidence type="ECO:0000256" key="6">
    <source>
        <dbReference type="ARBA" id="ARBA00022989"/>
    </source>
</evidence>
<dbReference type="PANTHER" id="PTHR48063:SF101">
    <property type="entry name" value="LRR RECEPTOR-LIKE SERINE_THREONINE-PROTEIN KINASE FLS2"/>
    <property type="match status" value="1"/>
</dbReference>
<dbReference type="PANTHER" id="PTHR48063">
    <property type="entry name" value="LRR RECEPTOR-LIKE KINASE"/>
    <property type="match status" value="1"/>
</dbReference>
<evidence type="ECO:0000256" key="2">
    <source>
        <dbReference type="ARBA" id="ARBA00022614"/>
    </source>
</evidence>
<accession>A0A2U1PMS1</accession>
<dbReference type="GO" id="GO:0016020">
    <property type="term" value="C:membrane"/>
    <property type="evidence" value="ECO:0007669"/>
    <property type="project" value="UniProtKB-SubCell"/>
</dbReference>
<name>A0A2U1PMS1_ARTAN</name>